<evidence type="ECO:0000313" key="4">
    <source>
        <dbReference type="Proteomes" id="UP000195570"/>
    </source>
</evidence>
<sequence length="440" mass="48853">MSVTCCAYRRILKHLQRSAVRYGKQEEICFAVFGRALNMNDFAAAGYGETAQQVARSMFSRPSISGISCDEPAQRLVGAFDMLRRFAEVTTATGSSKVERSMGETERSQNEQKEPKGSGTTTSSGIRRAVVMDSVKVVGETSKPVSPGVEEDQANGGKGCENGIEDDEDQVTDGFHVGEGSVYIESSVSQKVRKISRRVLVCLDLFKIPPYRHMMPPEPLYPTNIRVRFKFPLMRDAMLCMAASVGKGNINETLERKRILNEEDYGVVCNVIPTRTITVTDHLEVELRTEYVLSRTYNSAEDDDEHMKVHPVEGDCESIVSGDDSGTNIQHIFRYFVFIRNYGPEKNEKKWHAQLLSRHLVIFDEEKEAVTEVIGPGLAGNVPLLPPGGSHFYESGLSLYGTSGVMRGTFQINTYNESGESRCIDIHIAPTRLAPKEGSK</sequence>
<dbReference type="SUPFAM" id="SSF110069">
    <property type="entry name" value="ApaG-like"/>
    <property type="match status" value="1"/>
</dbReference>
<gene>
    <name evidence="3" type="ORF">TEOVI_000686200</name>
</gene>
<feature type="domain" description="ApaG" evidence="2">
    <location>
        <begin position="277"/>
        <end position="440"/>
    </location>
</feature>
<dbReference type="Pfam" id="PF04379">
    <property type="entry name" value="DUF525"/>
    <property type="match status" value="1"/>
</dbReference>
<comment type="caution">
    <text evidence="3">The sequence shown here is derived from an EMBL/GenBank/DDBJ whole genome shotgun (WGS) entry which is preliminary data.</text>
</comment>
<protein>
    <recommendedName>
        <fullName evidence="2">ApaG domain-containing protein</fullName>
    </recommendedName>
</protein>
<feature type="region of interest" description="Disordered" evidence="1">
    <location>
        <begin position="91"/>
        <end position="126"/>
    </location>
</feature>
<dbReference type="RefSeq" id="XP_067078578.1">
    <property type="nucleotide sequence ID" value="XM_067222477.1"/>
</dbReference>
<evidence type="ECO:0000256" key="1">
    <source>
        <dbReference type="SAM" id="MobiDB-lite"/>
    </source>
</evidence>
<dbReference type="InterPro" id="IPR036767">
    <property type="entry name" value="ApaG_sf"/>
</dbReference>
<dbReference type="InterPro" id="IPR007474">
    <property type="entry name" value="ApaG_domain"/>
</dbReference>
<dbReference type="EMBL" id="CZPT02000704">
    <property type="protein sequence ID" value="SCU67234.1"/>
    <property type="molecule type" value="Genomic_DNA"/>
</dbReference>
<dbReference type="Proteomes" id="UP000195570">
    <property type="component" value="Unassembled WGS sequence"/>
</dbReference>
<dbReference type="Gene3D" id="2.60.40.1470">
    <property type="entry name" value="ApaG domain"/>
    <property type="match status" value="1"/>
</dbReference>
<dbReference type="PANTHER" id="PTHR14289:SF16">
    <property type="entry name" value="POLYMERASE DELTA-INTERACTING PROTEIN 2"/>
    <property type="match status" value="1"/>
</dbReference>
<accession>A0A1G4I6B7</accession>
<evidence type="ECO:0000313" key="3">
    <source>
        <dbReference type="EMBL" id="SCU67234.1"/>
    </source>
</evidence>
<dbReference type="GeneID" id="92380796"/>
<dbReference type="AlphaFoldDB" id="A0A1G4I6B7"/>
<feature type="compositionally biased region" description="Basic and acidic residues" evidence="1">
    <location>
        <begin position="97"/>
        <end position="116"/>
    </location>
</feature>
<feature type="region of interest" description="Disordered" evidence="1">
    <location>
        <begin position="140"/>
        <end position="167"/>
    </location>
</feature>
<name>A0A1G4I6B7_TRYEQ</name>
<dbReference type="PROSITE" id="PS51087">
    <property type="entry name" value="APAG"/>
    <property type="match status" value="1"/>
</dbReference>
<dbReference type="GO" id="GO:0070987">
    <property type="term" value="P:error-free translesion synthesis"/>
    <property type="evidence" value="ECO:0007669"/>
    <property type="project" value="TreeGrafter"/>
</dbReference>
<dbReference type="GO" id="GO:0042645">
    <property type="term" value="C:mitochondrial nucleoid"/>
    <property type="evidence" value="ECO:0007669"/>
    <property type="project" value="TreeGrafter"/>
</dbReference>
<keyword evidence="4" id="KW-1185">Reference proteome</keyword>
<dbReference type="GO" id="GO:0005634">
    <property type="term" value="C:nucleus"/>
    <property type="evidence" value="ECO:0007669"/>
    <property type="project" value="TreeGrafter"/>
</dbReference>
<proteinExistence type="predicted"/>
<evidence type="ECO:0000259" key="2">
    <source>
        <dbReference type="PROSITE" id="PS51087"/>
    </source>
</evidence>
<organism evidence="3 4">
    <name type="scientific">Trypanosoma equiperdum</name>
    <dbReference type="NCBI Taxonomy" id="5694"/>
    <lineage>
        <taxon>Eukaryota</taxon>
        <taxon>Discoba</taxon>
        <taxon>Euglenozoa</taxon>
        <taxon>Kinetoplastea</taxon>
        <taxon>Metakinetoplastina</taxon>
        <taxon>Trypanosomatida</taxon>
        <taxon>Trypanosomatidae</taxon>
        <taxon>Trypanosoma</taxon>
    </lineage>
</organism>
<reference evidence="3" key="1">
    <citation type="submission" date="2016-09" db="EMBL/GenBank/DDBJ databases">
        <authorList>
            <person name="Hebert L."/>
            <person name="Moumen B."/>
        </authorList>
    </citation>
    <scope>NUCLEOTIDE SEQUENCE [LARGE SCALE GENOMIC DNA]</scope>
    <source>
        <strain evidence="3">OVI</strain>
    </source>
</reference>
<dbReference type="VEuPathDB" id="TriTrypDB:TEOVI_000686200"/>
<dbReference type="PANTHER" id="PTHR14289">
    <property type="entry name" value="F-BOX ONLY PROTEIN 3"/>
    <property type="match status" value="1"/>
</dbReference>